<proteinExistence type="predicted"/>
<dbReference type="AlphaFoldDB" id="A0A1H1Y0U2"/>
<name>A0A1H1Y0U2_9ACTN</name>
<keyword evidence="2" id="KW-1185">Reference proteome</keyword>
<gene>
    <name evidence="1" type="ORF">SAMN04489716_2663</name>
</gene>
<organism evidence="1 2">
    <name type="scientific">Actinoplanes derwentensis</name>
    <dbReference type="NCBI Taxonomy" id="113562"/>
    <lineage>
        <taxon>Bacteria</taxon>
        <taxon>Bacillati</taxon>
        <taxon>Actinomycetota</taxon>
        <taxon>Actinomycetes</taxon>
        <taxon>Micromonosporales</taxon>
        <taxon>Micromonosporaceae</taxon>
        <taxon>Actinoplanes</taxon>
    </lineage>
</organism>
<dbReference type="Proteomes" id="UP000198688">
    <property type="component" value="Chromosome I"/>
</dbReference>
<sequence>MLTAAESDPSSDFWEQLFEQARHIGISDDDQALLLRRLPEIAGRYSPTEQDSVLFLAGQIAADLDEARWPGFREELAALRLLAGGWLTSPAGPQDFLYRLQAMVALEGDALWGAELGRIVDDEIEVECPHCGTMLFVAFGDGGHFATHEDYATKTVVEQTPLLPASPADLDGAGQRLYQASVQHGQTAIATALTYLFGHAICTQCSTEFRVSDQVSRY</sequence>
<dbReference type="EMBL" id="LT629758">
    <property type="protein sequence ID" value="SDT15104.1"/>
    <property type="molecule type" value="Genomic_DNA"/>
</dbReference>
<accession>A0A1H1Y0U2</accession>
<evidence type="ECO:0000313" key="1">
    <source>
        <dbReference type="EMBL" id="SDT15104.1"/>
    </source>
</evidence>
<reference evidence="1 2" key="1">
    <citation type="submission" date="2016-10" db="EMBL/GenBank/DDBJ databases">
        <authorList>
            <person name="de Groot N.N."/>
        </authorList>
    </citation>
    <scope>NUCLEOTIDE SEQUENCE [LARGE SCALE GENOMIC DNA]</scope>
    <source>
        <strain evidence="1 2">DSM 43941</strain>
    </source>
</reference>
<protein>
    <submittedName>
        <fullName evidence="1">Uncharacterized protein</fullName>
    </submittedName>
</protein>
<evidence type="ECO:0000313" key="2">
    <source>
        <dbReference type="Proteomes" id="UP000198688"/>
    </source>
</evidence>
<dbReference type="STRING" id="113562.SAMN04489716_2663"/>